<name>A0A7X6I2Z9_9ENTE</name>
<reference evidence="2 3" key="1">
    <citation type="submission" date="2020-03" db="EMBL/GenBank/DDBJ databases">
        <title>Bacterial samples isolated from urine from healthy bovine heifers (Gyr breed).</title>
        <authorList>
            <person name="Giannattasio-Ferraz S."/>
            <person name="Maskeri L."/>
            <person name="Penido A."/>
            <person name="Barbosa-Stancioli E.F."/>
            <person name="Putonti C."/>
        </authorList>
    </citation>
    <scope>NUCLEOTIDE SEQUENCE [LARGE SCALE GENOMIC DNA]</scope>
    <source>
        <strain evidence="2 3">UFMG-H7</strain>
    </source>
</reference>
<feature type="transmembrane region" description="Helical" evidence="1">
    <location>
        <begin position="9"/>
        <end position="26"/>
    </location>
</feature>
<proteinExistence type="predicted"/>
<dbReference type="EMBL" id="JAAVMB010000007">
    <property type="protein sequence ID" value="NKC67926.1"/>
    <property type="molecule type" value="Genomic_DNA"/>
</dbReference>
<dbReference type="RefSeq" id="WP_167807121.1">
    <property type="nucleotide sequence ID" value="NZ_CP081470.1"/>
</dbReference>
<dbReference type="Proteomes" id="UP000521358">
    <property type="component" value="Unassembled WGS sequence"/>
</dbReference>
<gene>
    <name evidence="2" type="ORF">HED35_07495</name>
</gene>
<evidence type="ECO:0000313" key="3">
    <source>
        <dbReference type="Proteomes" id="UP000521358"/>
    </source>
</evidence>
<organism evidence="2 3">
    <name type="scientific">Vagococcus fluvialis</name>
    <dbReference type="NCBI Taxonomy" id="2738"/>
    <lineage>
        <taxon>Bacteria</taxon>
        <taxon>Bacillati</taxon>
        <taxon>Bacillota</taxon>
        <taxon>Bacilli</taxon>
        <taxon>Lactobacillales</taxon>
        <taxon>Enterococcaceae</taxon>
        <taxon>Vagococcus</taxon>
    </lineage>
</organism>
<feature type="transmembrane region" description="Helical" evidence="1">
    <location>
        <begin position="32"/>
        <end position="56"/>
    </location>
</feature>
<accession>A0A7X6I2Z9</accession>
<comment type="caution">
    <text evidence="2">The sequence shown here is derived from an EMBL/GenBank/DDBJ whole genome shotgun (WGS) entry which is preliminary data.</text>
</comment>
<keyword evidence="1" id="KW-1133">Transmembrane helix</keyword>
<evidence type="ECO:0000256" key="1">
    <source>
        <dbReference type="SAM" id="Phobius"/>
    </source>
</evidence>
<protein>
    <submittedName>
        <fullName evidence="2">Uncharacterized protein</fullName>
    </submittedName>
</protein>
<keyword evidence="1" id="KW-0472">Membrane</keyword>
<keyword evidence="1" id="KW-0812">Transmembrane</keyword>
<evidence type="ECO:0000313" key="2">
    <source>
        <dbReference type="EMBL" id="NKC67926.1"/>
    </source>
</evidence>
<dbReference type="AlphaFoldDB" id="A0A7X6I2Z9"/>
<sequence>MCWNNNKQSIIASIMIFSSLMIFTIFNESTYASTAFTVASILQVSGILLMLHNMFIRKKCTINPKKNSTD</sequence>